<dbReference type="PANTHER" id="PTHR21373:SF0">
    <property type="entry name" value="N-ALPHA-ACETYLTRANSFERASE 35, NATC AUXILIARY SUBUNIT"/>
    <property type="match status" value="1"/>
</dbReference>
<keyword evidence="4" id="KW-1133">Transmembrane helix</keyword>
<proteinExistence type="inferred from homology"/>
<keyword evidence="4" id="KW-0472">Membrane</keyword>
<dbReference type="EMBL" id="KV417627">
    <property type="protein sequence ID" value="KZP13825.1"/>
    <property type="molecule type" value="Genomic_DNA"/>
</dbReference>
<evidence type="ECO:0000313" key="8">
    <source>
        <dbReference type="Proteomes" id="UP000076532"/>
    </source>
</evidence>
<comment type="similarity">
    <text evidence="2">Belongs to the MAK10 family.</text>
</comment>
<keyword evidence="4" id="KW-0812">Transmembrane</keyword>
<dbReference type="Pfam" id="PF25789">
    <property type="entry name" value="TPR_NAA35"/>
    <property type="match status" value="1"/>
</dbReference>
<evidence type="ECO:0000313" key="7">
    <source>
        <dbReference type="EMBL" id="KZP13825.1"/>
    </source>
</evidence>
<dbReference type="PANTHER" id="PTHR21373">
    <property type="entry name" value="GLUCOSE REPRESSIBLE PROTEIN MAK10"/>
    <property type="match status" value="1"/>
</dbReference>
<organism evidence="7 8">
    <name type="scientific">Athelia psychrophila</name>
    <dbReference type="NCBI Taxonomy" id="1759441"/>
    <lineage>
        <taxon>Eukaryota</taxon>
        <taxon>Fungi</taxon>
        <taxon>Dikarya</taxon>
        <taxon>Basidiomycota</taxon>
        <taxon>Agaricomycotina</taxon>
        <taxon>Agaricomycetes</taxon>
        <taxon>Agaricomycetidae</taxon>
        <taxon>Atheliales</taxon>
        <taxon>Atheliaceae</taxon>
        <taxon>Athelia</taxon>
    </lineage>
</organism>
<dbReference type="STRING" id="436010.A0A166CMW9"/>
<dbReference type="InterPro" id="IPR007244">
    <property type="entry name" value="Naa35_N"/>
</dbReference>
<evidence type="ECO:0000256" key="2">
    <source>
        <dbReference type="ARBA" id="ARBA00006289"/>
    </source>
</evidence>
<dbReference type="InterPro" id="IPR057982">
    <property type="entry name" value="TPR_NAA35"/>
</dbReference>
<feature type="domain" description="NAA35-like TPR repeats" evidence="6">
    <location>
        <begin position="341"/>
        <end position="508"/>
    </location>
</feature>
<comment type="subcellular location">
    <subcellularLocation>
        <location evidence="1">Cytoplasm</location>
    </subcellularLocation>
</comment>
<keyword evidence="8" id="KW-1185">Reference proteome</keyword>
<protein>
    <recommendedName>
        <fullName evidence="9">Mak10-domain-containing protein</fullName>
    </recommendedName>
</protein>
<evidence type="ECO:0000259" key="5">
    <source>
        <dbReference type="Pfam" id="PF04112"/>
    </source>
</evidence>
<evidence type="ECO:0000256" key="3">
    <source>
        <dbReference type="ARBA" id="ARBA00022490"/>
    </source>
</evidence>
<name>A0A166CMW9_9AGAM</name>
<evidence type="ECO:0000256" key="1">
    <source>
        <dbReference type="ARBA" id="ARBA00004496"/>
    </source>
</evidence>
<reference evidence="7 8" key="1">
    <citation type="journal article" date="2016" name="Mol. Biol. Evol.">
        <title>Comparative Genomics of Early-Diverging Mushroom-Forming Fungi Provides Insights into the Origins of Lignocellulose Decay Capabilities.</title>
        <authorList>
            <person name="Nagy L.G."/>
            <person name="Riley R."/>
            <person name="Tritt A."/>
            <person name="Adam C."/>
            <person name="Daum C."/>
            <person name="Floudas D."/>
            <person name="Sun H."/>
            <person name="Yadav J.S."/>
            <person name="Pangilinan J."/>
            <person name="Larsson K.H."/>
            <person name="Matsuura K."/>
            <person name="Barry K."/>
            <person name="Labutti K."/>
            <person name="Kuo R."/>
            <person name="Ohm R.A."/>
            <person name="Bhattacharya S.S."/>
            <person name="Shirouzu T."/>
            <person name="Yoshinaga Y."/>
            <person name="Martin F.M."/>
            <person name="Grigoriev I.V."/>
            <person name="Hibbett D.S."/>
        </authorList>
    </citation>
    <scope>NUCLEOTIDE SEQUENCE [LARGE SCALE GENOMIC DNA]</scope>
    <source>
        <strain evidence="7 8">CBS 109695</strain>
    </source>
</reference>
<accession>A0A166CMW9</accession>
<keyword evidence="3" id="KW-0963">Cytoplasm</keyword>
<feature type="transmembrane region" description="Helical" evidence="4">
    <location>
        <begin position="528"/>
        <end position="549"/>
    </location>
</feature>
<dbReference type="AlphaFoldDB" id="A0A166CMW9"/>
<feature type="domain" description="NAA35-like N-terminal" evidence="5">
    <location>
        <begin position="32"/>
        <end position="191"/>
    </location>
</feature>
<dbReference type="Pfam" id="PF04112">
    <property type="entry name" value="Mak10"/>
    <property type="match status" value="1"/>
</dbReference>
<sequence length="682" mass="77976">MDPDNGFAMPGGNDFRDVTQLFVEAGRDMEPEKVILMKGFTLQDAMSVIEIGEPRLDSGVTVPEDERRPPFNPLAQFLPEEICWIIDRTFACEMEWHAGNTLSQTVFTLLYVHHIAAFNPDFIPLGTVDKDPVRPLELITLVLRSVVFGLLKSCDLAWREMNSDKIKDLEDWQSEKCDISLLEGVPVNHILSHLEEAAEWTRSIDRDTMPERDALLARISLRRTLLKLMHSNVHTDVTQFRSLVALAREQLDNVQSRPVPEPSPESQAALVFDPLIARQLNSFSPLRKHELPPQDKVWEALAHYVDGFEEIHHLCDTPSVHSWQTAGHLRAWSSHPCQRFPYIRSYIQTAFSDGVFVLNRYSLAWITENFFSETLDVSYNKFVAVVKERWQGSQPPSFVDLERLTRKLVVGHLEALYQNPPRRRRSLTKTLVDWHKLYDMLIHLTDNLATVDGMPDLVLVHVPDAALLWRLTALREIILFGFQLDLYALEERAFAYWYAVQVIEAHVSCLDNWIPAVSRESVTYNEMVYQRGFLSALLSMCMAMFAIMIRKKAYPAQRMHLNILRRYKWAFKAGYDSIDAPVVVSPNFAEFASARREILIDDTFSPRDSFHLAGNILLRVKDMPSPATAGPWQGDRSRLIGSLIDICDQFSAVPSSAPDFVAYDALALKWDPPTNPWFPSIS</sequence>
<dbReference type="Proteomes" id="UP000076532">
    <property type="component" value="Unassembled WGS sequence"/>
</dbReference>
<evidence type="ECO:0000259" key="6">
    <source>
        <dbReference type="Pfam" id="PF25789"/>
    </source>
</evidence>
<dbReference type="InterPro" id="IPR057983">
    <property type="entry name" value="NAA35-like_N"/>
</dbReference>
<evidence type="ECO:0000256" key="4">
    <source>
        <dbReference type="SAM" id="Phobius"/>
    </source>
</evidence>
<dbReference type="GO" id="GO:0031417">
    <property type="term" value="C:NatC complex"/>
    <property type="evidence" value="ECO:0007669"/>
    <property type="project" value="InterPro"/>
</dbReference>
<evidence type="ECO:0008006" key="9">
    <source>
        <dbReference type="Google" id="ProtNLM"/>
    </source>
</evidence>
<dbReference type="OrthoDB" id="269405at2759"/>
<gene>
    <name evidence="7" type="ORF">FIBSPDRAFT_921556</name>
</gene>